<comment type="subcellular location">
    <subcellularLocation>
        <location evidence="9">Membrane</location>
        <topology evidence="9">Multi-pass membrane protein</topology>
    </subcellularLocation>
    <subcellularLocation>
        <location evidence="1">Mitochondrion inner membrane</location>
        <topology evidence="1">Multi-pass membrane protein</topology>
    </subcellularLocation>
</comment>
<accession>A0A0D2I6U9</accession>
<proteinExistence type="inferred from homology"/>
<keyword evidence="13" id="KW-1185">Reference proteome</keyword>
<dbReference type="HOGENOM" id="CLU_029282_5_0_1"/>
<dbReference type="PANTHER" id="PTHR12428">
    <property type="entry name" value="OXA1"/>
    <property type="match status" value="1"/>
</dbReference>
<dbReference type="Pfam" id="PF02096">
    <property type="entry name" value="60KD_IMP"/>
    <property type="match status" value="1"/>
</dbReference>
<dbReference type="RefSeq" id="XP_016619228.1">
    <property type="nucleotide sequence ID" value="XM_016764146.1"/>
</dbReference>
<evidence type="ECO:0000256" key="10">
    <source>
        <dbReference type="SAM" id="MobiDB-lite"/>
    </source>
</evidence>
<keyword evidence="3 9" id="KW-0812">Transmembrane</keyword>
<evidence type="ECO:0000256" key="5">
    <source>
        <dbReference type="ARBA" id="ARBA00022946"/>
    </source>
</evidence>
<keyword evidence="7" id="KW-0496">Mitochondrion</keyword>
<dbReference type="GO" id="GO:0032977">
    <property type="term" value="F:membrane insertase activity"/>
    <property type="evidence" value="ECO:0007669"/>
    <property type="project" value="InterPro"/>
</dbReference>
<evidence type="ECO:0000256" key="3">
    <source>
        <dbReference type="ARBA" id="ARBA00022692"/>
    </source>
</evidence>
<feature type="domain" description="Membrane insertase YidC/Oxa/ALB C-terminal" evidence="11">
    <location>
        <begin position="196"/>
        <end position="389"/>
    </location>
</feature>
<evidence type="ECO:0000256" key="4">
    <source>
        <dbReference type="ARBA" id="ARBA00022792"/>
    </source>
</evidence>
<gene>
    <name evidence="12" type="ORF">Z519_06406</name>
</gene>
<dbReference type="GO" id="GO:0005743">
    <property type="term" value="C:mitochondrial inner membrane"/>
    <property type="evidence" value="ECO:0007669"/>
    <property type="project" value="UniProtKB-SubCell"/>
</dbReference>
<dbReference type="CDD" id="cd20069">
    <property type="entry name" value="5TM_Oxa1-like"/>
    <property type="match status" value="1"/>
</dbReference>
<keyword evidence="8" id="KW-0472">Membrane</keyword>
<feature type="compositionally biased region" description="Polar residues" evidence="10">
    <location>
        <begin position="511"/>
        <end position="524"/>
    </location>
</feature>
<keyword evidence="6" id="KW-1133">Transmembrane helix</keyword>
<keyword evidence="5" id="KW-0809">Transit peptide</keyword>
<evidence type="ECO:0000313" key="13">
    <source>
        <dbReference type="Proteomes" id="UP000053789"/>
    </source>
</evidence>
<evidence type="ECO:0000256" key="9">
    <source>
        <dbReference type="RuleBase" id="RU003945"/>
    </source>
</evidence>
<keyword evidence="4" id="KW-0999">Mitochondrion inner membrane</keyword>
<evidence type="ECO:0000256" key="6">
    <source>
        <dbReference type="ARBA" id="ARBA00022989"/>
    </source>
</evidence>
<evidence type="ECO:0000256" key="7">
    <source>
        <dbReference type="ARBA" id="ARBA00023128"/>
    </source>
</evidence>
<evidence type="ECO:0000256" key="2">
    <source>
        <dbReference type="ARBA" id="ARBA00009877"/>
    </source>
</evidence>
<dbReference type="AlphaFoldDB" id="A0A0D2I6U9"/>
<evidence type="ECO:0000313" key="12">
    <source>
        <dbReference type="EMBL" id="KIW92559.1"/>
    </source>
</evidence>
<dbReference type="Proteomes" id="UP000053789">
    <property type="component" value="Unassembled WGS sequence"/>
</dbReference>
<feature type="region of interest" description="Disordered" evidence="10">
    <location>
        <begin position="458"/>
        <end position="531"/>
    </location>
</feature>
<feature type="region of interest" description="Disordered" evidence="10">
    <location>
        <begin position="67"/>
        <end position="98"/>
    </location>
</feature>
<comment type="similarity">
    <text evidence="2 9">Belongs to the OXA1/ALB3/YidC family.</text>
</comment>
<dbReference type="EMBL" id="KN846988">
    <property type="protein sequence ID" value="KIW92559.1"/>
    <property type="molecule type" value="Genomic_DNA"/>
</dbReference>
<evidence type="ECO:0000256" key="1">
    <source>
        <dbReference type="ARBA" id="ARBA00004448"/>
    </source>
</evidence>
<dbReference type="OrthoDB" id="2148490at2759"/>
<sequence>MSISMGLRWSGRGTRSIQRQVVIGVGNGRYFSHYTLISRSTRRPEPYPSRLNSSQQIRSLSLFGWGSSKPSGEAAQSTPPAPTLDTTTQASPAPSQPTIESIRTVKASHSTSDAADPAIATGVESDALQNIENSVLQSQGSTSGASAAVSDTVELASVPEGIGYLKDVCGLDFGMGPTALMQFCLEHIHVTGGLSWTASIVVLVLLIRGSILPLALSASDMTAKFQEISPVIREIQARSSEALANHDRTAVLEAQMQMREIRKDAKLSFTKMFRPLLLQIPLGYGAWNLLRSCSHLPVPAFEAEQWLWLNNIAVTDPTYILPVATAALTWLNLATTQRAQTGQSQLPGMGIVRNIIPLITGTFLAFQPASVQIYFLVNGFFTQLQVTALQNASFRRLLKLTPLPHHRATSGSTTPYSRMNVEPTVIATTARTTPAAPEPAPAADRSLVDKGVDSVKSMGKKAWQNVTGSSKEQMEKKLREKKLEKQKDAAARYEAQRRQDLEIQRSYRNAIASSQVPNPGAPSTSKEKGGK</sequence>
<protein>
    <recommendedName>
        <fullName evidence="11">Membrane insertase YidC/Oxa/ALB C-terminal domain-containing protein</fullName>
    </recommendedName>
</protein>
<dbReference type="NCBIfam" id="TIGR03592">
    <property type="entry name" value="yidC_oxa1_cterm"/>
    <property type="match status" value="1"/>
</dbReference>
<organism evidence="12 13">
    <name type="scientific">Cladophialophora bantiana (strain ATCC 10958 / CBS 173.52 / CDC B-1940 / NIH 8579)</name>
    <name type="common">Xylohypha bantiana</name>
    <dbReference type="NCBI Taxonomy" id="1442370"/>
    <lineage>
        <taxon>Eukaryota</taxon>
        <taxon>Fungi</taxon>
        <taxon>Dikarya</taxon>
        <taxon>Ascomycota</taxon>
        <taxon>Pezizomycotina</taxon>
        <taxon>Eurotiomycetes</taxon>
        <taxon>Chaetothyriomycetidae</taxon>
        <taxon>Chaetothyriales</taxon>
        <taxon>Herpotrichiellaceae</taxon>
        <taxon>Cladophialophora</taxon>
    </lineage>
</organism>
<evidence type="ECO:0000256" key="8">
    <source>
        <dbReference type="ARBA" id="ARBA00023136"/>
    </source>
</evidence>
<dbReference type="GO" id="GO:0032979">
    <property type="term" value="P:protein insertion into mitochondrial inner membrane from matrix"/>
    <property type="evidence" value="ECO:0007669"/>
    <property type="project" value="TreeGrafter"/>
</dbReference>
<reference evidence="12" key="1">
    <citation type="submission" date="2015-01" db="EMBL/GenBank/DDBJ databases">
        <title>The Genome Sequence of Cladophialophora bantiana CBS 173.52.</title>
        <authorList>
            <consortium name="The Broad Institute Genomics Platform"/>
            <person name="Cuomo C."/>
            <person name="de Hoog S."/>
            <person name="Gorbushina A."/>
            <person name="Stielow B."/>
            <person name="Teixiera M."/>
            <person name="Abouelleil A."/>
            <person name="Chapman S.B."/>
            <person name="Priest M."/>
            <person name="Young S.K."/>
            <person name="Wortman J."/>
            <person name="Nusbaum C."/>
            <person name="Birren B."/>
        </authorList>
    </citation>
    <scope>NUCLEOTIDE SEQUENCE [LARGE SCALE GENOMIC DNA]</scope>
    <source>
        <strain evidence="12">CBS 173.52</strain>
    </source>
</reference>
<dbReference type="InterPro" id="IPR028055">
    <property type="entry name" value="YidC/Oxa/ALB_C"/>
</dbReference>
<evidence type="ECO:0000259" key="11">
    <source>
        <dbReference type="Pfam" id="PF02096"/>
    </source>
</evidence>
<feature type="compositionally biased region" description="Basic and acidic residues" evidence="10">
    <location>
        <begin position="472"/>
        <end position="505"/>
    </location>
</feature>
<dbReference type="VEuPathDB" id="FungiDB:Z519_06406"/>
<name>A0A0D2I6U9_CLAB1</name>
<dbReference type="PANTHER" id="PTHR12428:SF66">
    <property type="entry name" value="MITOCHONDRIAL INNER MEMBRANE PROTEIN OXA1L"/>
    <property type="match status" value="1"/>
</dbReference>
<feature type="compositionally biased region" description="Polar residues" evidence="10">
    <location>
        <begin position="68"/>
        <end position="98"/>
    </location>
</feature>
<dbReference type="GeneID" id="27699334"/>
<dbReference type="InterPro" id="IPR001708">
    <property type="entry name" value="YidC/ALB3/OXA1/COX18"/>
</dbReference>